<dbReference type="PANTHER" id="PTHR21716">
    <property type="entry name" value="TRANSMEMBRANE PROTEIN"/>
    <property type="match status" value="1"/>
</dbReference>
<keyword evidence="5 8" id="KW-0812">Transmembrane</keyword>
<evidence type="ECO:0008006" key="11">
    <source>
        <dbReference type="Google" id="ProtNLM"/>
    </source>
</evidence>
<dbReference type="AlphaFoldDB" id="A0A1F4NPB4"/>
<sequence length="345" mass="37950">MKSSGLLEISIGSILKIILVLLSLWFVFIVRDIIAIMFVSLILASALSPTIDRMAKQGVPRALTVLGWYLLIIALFGAMIYFILPPVISQLRQLAEQFPTYFASLENIVRNIKEFGVQTHLLDESQQNLTALSNFLNSFATNIFDTTRGFINGFVAMLTVFVLTLYLLLDENGIKKFFVALLPVRQKNQLVTVANKVGLGLGAWFRGQILLGIIIGIVVYVGLYFLNIPYALTLALLAGLFEIIPVIGPIVSAIPAILIALTISPTTALLVTIFYILVQELENKLLVPKVMQYSVGLHPVTIIIVLLVGAKLMGILGIFLAVPVTSMIYIILKEWAGMKTSRSAK</sequence>
<name>A0A1F4NPB4_UNCK3</name>
<evidence type="ECO:0000256" key="2">
    <source>
        <dbReference type="ARBA" id="ARBA00009773"/>
    </source>
</evidence>
<evidence type="ECO:0000313" key="10">
    <source>
        <dbReference type="Proteomes" id="UP000178085"/>
    </source>
</evidence>
<keyword evidence="3" id="KW-0813">Transport</keyword>
<reference evidence="9 10" key="1">
    <citation type="journal article" date="2016" name="Nat. Commun.">
        <title>Thousands of microbial genomes shed light on interconnected biogeochemical processes in an aquifer system.</title>
        <authorList>
            <person name="Anantharaman K."/>
            <person name="Brown C.T."/>
            <person name="Hug L.A."/>
            <person name="Sharon I."/>
            <person name="Castelle C.J."/>
            <person name="Probst A.J."/>
            <person name="Thomas B.C."/>
            <person name="Singh A."/>
            <person name="Wilkins M.J."/>
            <person name="Karaoz U."/>
            <person name="Brodie E.L."/>
            <person name="Williams K.H."/>
            <person name="Hubbard S.S."/>
            <person name="Banfield J.F."/>
        </authorList>
    </citation>
    <scope>NUCLEOTIDE SEQUENCE [LARGE SCALE GENOMIC DNA]</scope>
</reference>
<dbReference type="Proteomes" id="UP000178085">
    <property type="component" value="Unassembled WGS sequence"/>
</dbReference>
<organism evidence="9 10">
    <name type="scientific">candidate division Kazan bacterium RIFCSPLOWO2_01_FULL_45_19</name>
    <dbReference type="NCBI Taxonomy" id="1798538"/>
    <lineage>
        <taxon>Bacteria</taxon>
        <taxon>Bacteria division Kazan-3B-28</taxon>
    </lineage>
</organism>
<evidence type="ECO:0000256" key="1">
    <source>
        <dbReference type="ARBA" id="ARBA00004651"/>
    </source>
</evidence>
<dbReference type="EMBL" id="METD01000001">
    <property type="protein sequence ID" value="OGB73294.1"/>
    <property type="molecule type" value="Genomic_DNA"/>
</dbReference>
<evidence type="ECO:0000256" key="6">
    <source>
        <dbReference type="ARBA" id="ARBA00022989"/>
    </source>
</evidence>
<dbReference type="Pfam" id="PF01594">
    <property type="entry name" value="AI-2E_transport"/>
    <property type="match status" value="1"/>
</dbReference>
<keyword evidence="6 8" id="KW-1133">Transmembrane helix</keyword>
<keyword evidence="4" id="KW-1003">Cell membrane</keyword>
<feature type="transmembrane region" description="Helical" evidence="8">
    <location>
        <begin position="250"/>
        <end position="278"/>
    </location>
</feature>
<evidence type="ECO:0000313" key="9">
    <source>
        <dbReference type="EMBL" id="OGB73294.1"/>
    </source>
</evidence>
<feature type="transmembrane region" description="Helical" evidence="8">
    <location>
        <begin position="290"/>
        <end position="308"/>
    </location>
</feature>
<gene>
    <name evidence="9" type="ORF">A3K51_00225</name>
</gene>
<comment type="similarity">
    <text evidence="2">Belongs to the autoinducer-2 exporter (AI-2E) (TC 2.A.86) family.</text>
</comment>
<protein>
    <recommendedName>
        <fullName evidence="11">AI-2E family transporter</fullName>
    </recommendedName>
</protein>
<dbReference type="InterPro" id="IPR002549">
    <property type="entry name" value="AI-2E-like"/>
</dbReference>
<dbReference type="GO" id="GO:0055085">
    <property type="term" value="P:transmembrane transport"/>
    <property type="evidence" value="ECO:0007669"/>
    <property type="project" value="TreeGrafter"/>
</dbReference>
<evidence type="ECO:0000256" key="5">
    <source>
        <dbReference type="ARBA" id="ARBA00022692"/>
    </source>
</evidence>
<dbReference type="GO" id="GO:0005886">
    <property type="term" value="C:plasma membrane"/>
    <property type="evidence" value="ECO:0007669"/>
    <property type="project" value="UniProtKB-SubCell"/>
</dbReference>
<comment type="subcellular location">
    <subcellularLocation>
        <location evidence="1">Cell membrane</location>
        <topology evidence="1">Multi-pass membrane protein</topology>
    </subcellularLocation>
</comment>
<feature type="transmembrane region" description="Helical" evidence="8">
    <location>
        <begin position="7"/>
        <end position="27"/>
    </location>
</feature>
<evidence type="ECO:0000256" key="8">
    <source>
        <dbReference type="SAM" id="Phobius"/>
    </source>
</evidence>
<evidence type="ECO:0000256" key="4">
    <source>
        <dbReference type="ARBA" id="ARBA00022475"/>
    </source>
</evidence>
<feature type="transmembrane region" description="Helical" evidence="8">
    <location>
        <begin position="314"/>
        <end position="332"/>
    </location>
</feature>
<feature type="transmembrane region" description="Helical" evidence="8">
    <location>
        <begin position="209"/>
        <end position="230"/>
    </location>
</feature>
<accession>A0A1F4NPB4</accession>
<feature type="transmembrane region" description="Helical" evidence="8">
    <location>
        <begin position="149"/>
        <end position="169"/>
    </location>
</feature>
<evidence type="ECO:0000256" key="3">
    <source>
        <dbReference type="ARBA" id="ARBA00022448"/>
    </source>
</evidence>
<feature type="transmembrane region" description="Helical" evidence="8">
    <location>
        <begin position="63"/>
        <end position="84"/>
    </location>
</feature>
<keyword evidence="7 8" id="KW-0472">Membrane</keyword>
<comment type="caution">
    <text evidence="9">The sequence shown here is derived from an EMBL/GenBank/DDBJ whole genome shotgun (WGS) entry which is preliminary data.</text>
</comment>
<feature type="transmembrane region" description="Helical" evidence="8">
    <location>
        <begin position="33"/>
        <end position="51"/>
    </location>
</feature>
<evidence type="ECO:0000256" key="7">
    <source>
        <dbReference type="ARBA" id="ARBA00023136"/>
    </source>
</evidence>
<dbReference type="PANTHER" id="PTHR21716:SF53">
    <property type="entry name" value="PERMEASE PERM-RELATED"/>
    <property type="match status" value="1"/>
</dbReference>
<proteinExistence type="inferred from homology"/>